<evidence type="ECO:0000313" key="3">
    <source>
        <dbReference type="EMBL" id="JAI16005.1"/>
    </source>
</evidence>
<dbReference type="EMBL" id="GDAI01001598">
    <property type="protein sequence ID" value="JAI16005.1"/>
    <property type="molecule type" value="mRNA"/>
</dbReference>
<dbReference type="PROSITE" id="PS51029">
    <property type="entry name" value="MADF"/>
    <property type="match status" value="1"/>
</dbReference>
<dbReference type="AlphaFoldDB" id="A0A0K8TQ30"/>
<organism evidence="3">
    <name type="scientific">Tabanus bromius</name>
    <name type="common">Band-eyed brown horse fly</name>
    <dbReference type="NCBI Taxonomy" id="304241"/>
    <lineage>
        <taxon>Eukaryota</taxon>
        <taxon>Metazoa</taxon>
        <taxon>Ecdysozoa</taxon>
        <taxon>Arthropoda</taxon>
        <taxon>Hexapoda</taxon>
        <taxon>Insecta</taxon>
        <taxon>Pterygota</taxon>
        <taxon>Neoptera</taxon>
        <taxon>Endopterygota</taxon>
        <taxon>Diptera</taxon>
        <taxon>Brachycera</taxon>
        <taxon>Tabanomorpha</taxon>
        <taxon>Tabanoidea</taxon>
        <taxon>Tabanidae</taxon>
        <taxon>Tabanus</taxon>
    </lineage>
</organism>
<proteinExistence type="evidence at transcript level"/>
<sequence>AVQNTEEWRDLFEAYKSKPELWQVNSDKYKNKNLRSKAWKDLLPNFLKIDQNGTIDILKRKITNIRTCYRRELKKLISSEKSGAGAEDVYIPTLWYFDLLKFLKDLEVPASSTTSMDNSVEEEEQNISDLTTQGNQKKKCPNQRREFLKKAVEYLENEEGNKKDEADVYAQGWAISFRKLSEEQKLYVKRIIDDALLLGQLTKLSLDSRIINSKCPSTSSSSVSTAASSLSSSVSTAASSLSTAASTSHFSNRFNFLEQRRSSTPVQLLTQIDVANDEGGFLTQAETPAQIFYNNISDFL</sequence>
<dbReference type="InterPro" id="IPR006578">
    <property type="entry name" value="MADF-dom"/>
</dbReference>
<evidence type="ECO:0000256" key="1">
    <source>
        <dbReference type="SAM" id="MobiDB-lite"/>
    </source>
</evidence>
<reference evidence="3" key="1">
    <citation type="journal article" date="2015" name="Insect Biochem. Mol. Biol.">
        <title>An insight into the sialome of the horse fly, Tabanus bromius.</title>
        <authorList>
            <person name="Ribeiro J.M."/>
            <person name="Kazimirova M."/>
            <person name="Takac P."/>
            <person name="Andersen J.F."/>
            <person name="Francischetti I.M."/>
        </authorList>
    </citation>
    <scope>NUCLEOTIDE SEQUENCE</scope>
</reference>
<feature type="region of interest" description="Disordered" evidence="1">
    <location>
        <begin position="113"/>
        <end position="142"/>
    </location>
</feature>
<feature type="non-terminal residue" evidence="3">
    <location>
        <position position="1"/>
    </location>
</feature>
<protein>
    <submittedName>
        <fullName evidence="3">Putative alcohol dehydrogenase transcription factor myb/sant-like protein</fullName>
    </submittedName>
</protein>
<dbReference type="Pfam" id="PF10545">
    <property type="entry name" value="MADF_DNA_bdg"/>
    <property type="match status" value="1"/>
</dbReference>
<name>A0A0K8TQ30_TABBR</name>
<accession>A0A0K8TQ30</accession>
<evidence type="ECO:0000259" key="2">
    <source>
        <dbReference type="PROSITE" id="PS51029"/>
    </source>
</evidence>
<dbReference type="PANTHER" id="PTHR21505">
    <property type="entry name" value="MADF DOMAIN-CONTAINING PROTEIN-RELATED"/>
    <property type="match status" value="1"/>
</dbReference>
<feature type="domain" description="MADF" evidence="2">
    <location>
        <begin position="10"/>
        <end position="108"/>
    </location>
</feature>
<dbReference type="SMART" id="SM00595">
    <property type="entry name" value="MADF"/>
    <property type="match status" value="1"/>
</dbReference>
<dbReference type="PANTHER" id="PTHR21505:SF8">
    <property type="entry name" value="DPT-YFP REPRESSOR BY OVEREXPRESSION, ISOFORM D-RELATED"/>
    <property type="match status" value="1"/>
</dbReference>